<proteinExistence type="inferred from homology"/>
<sequence length="731" mass="83145">MYTVLQCVKLMDDERVASPLLLKGRTQAKSSLFARVGNLLCILYDMDAAAARTQRFWNIGIRRLLLIIGGAVAIVVVSQCFELPYDTTFFFFPADIGSISTATMFANVGSSNMSKSGNFSVGGVEGLVGNDTEVSDSEEESRHGNDTRQQTWVYGLALGNDSSLTGDGESMLENNVTLGKSYPVGTGGNEDGIFIRGKTDFKNGYLQTANESVNGYREDNEPGISSGLKVNEVRNEVGLVPVVSQESSTKRPENLNVDSKGNVEQNTETQIDQPKIELQQPVSVTLDDNSTMTVDSVLRKWNRRPTSISQMNSLLLQSAVSSRSMKLRRYSARDRELQSAKLEIENAPIIKDNAGLSASVFRNLSKFIRSYDLMGHMLKVYIYSEGEKPVFHQPLMRGIYASEGWFMKLIEGNKKFVVRDPRKAHVFYLPFDSHMLRLTIPRHSIHGKSKTVLEEVLQSYVGLISRKYPFWNRTKGADHFLVACHDWAPKLTKQCMKNCIRSLCNAHVDREFEIGKDTSLPVTYIRSVENPLQDLGGKPASERSILAFFAGGLHGYLRPILLHYWANKEPDMKIFGPMPHDIEGKRMYREYMKSSKYCICARGYEVHTPRIVEAIFYECVPVIISDSYMPPFFEVFNWEAFAVFIQERDIPNLRNILLSIPEDKYLTMMSRIKMVQQHFFWHKKPKKYDLFHMRDSFKYKETAKTARLQLYSPCRIGILLCRIGLCFLYYL</sequence>
<comment type="similarity">
    <text evidence="2">Belongs to the glycosyltransferase 47 family.</text>
</comment>
<dbReference type="EMBL" id="RDQH01000328">
    <property type="protein sequence ID" value="RXI05953.1"/>
    <property type="molecule type" value="Genomic_DNA"/>
</dbReference>
<dbReference type="Pfam" id="PF03016">
    <property type="entry name" value="Exostosin_GT47"/>
    <property type="match status" value="1"/>
</dbReference>
<dbReference type="InterPro" id="IPR004263">
    <property type="entry name" value="Exostosin"/>
</dbReference>
<name>A0A498KKT5_MALDO</name>
<feature type="region of interest" description="Disordered" evidence="6">
    <location>
        <begin position="243"/>
        <end position="263"/>
    </location>
</feature>
<comment type="subcellular location">
    <subcellularLocation>
        <location evidence="1">Golgi apparatus membrane</location>
        <topology evidence="1">Single-pass type II membrane protein</topology>
    </subcellularLocation>
</comment>
<organism evidence="9 10">
    <name type="scientific">Malus domestica</name>
    <name type="common">Apple</name>
    <name type="synonym">Pyrus malus</name>
    <dbReference type="NCBI Taxonomy" id="3750"/>
    <lineage>
        <taxon>Eukaryota</taxon>
        <taxon>Viridiplantae</taxon>
        <taxon>Streptophyta</taxon>
        <taxon>Embryophyta</taxon>
        <taxon>Tracheophyta</taxon>
        <taxon>Spermatophyta</taxon>
        <taxon>Magnoliopsida</taxon>
        <taxon>eudicotyledons</taxon>
        <taxon>Gunneridae</taxon>
        <taxon>Pentapetalae</taxon>
        <taxon>rosids</taxon>
        <taxon>fabids</taxon>
        <taxon>Rosales</taxon>
        <taxon>Rosaceae</taxon>
        <taxon>Amygdaloideae</taxon>
        <taxon>Maleae</taxon>
        <taxon>Malus</taxon>
    </lineage>
</organism>
<evidence type="ECO:0000256" key="4">
    <source>
        <dbReference type="ARBA" id="ARBA00022968"/>
    </source>
</evidence>
<keyword evidence="10" id="KW-1185">Reference proteome</keyword>
<feature type="domain" description="Exostosin GT47" evidence="8">
    <location>
        <begin position="376"/>
        <end position="658"/>
    </location>
</feature>
<dbReference type="Proteomes" id="UP000290289">
    <property type="component" value="Chromosome 2"/>
</dbReference>
<evidence type="ECO:0000313" key="10">
    <source>
        <dbReference type="Proteomes" id="UP000290289"/>
    </source>
</evidence>
<dbReference type="GO" id="GO:0000139">
    <property type="term" value="C:Golgi membrane"/>
    <property type="evidence" value="ECO:0007669"/>
    <property type="project" value="UniProtKB-SubCell"/>
</dbReference>
<accession>A0A498KKT5</accession>
<keyword evidence="4" id="KW-0735">Signal-anchor</keyword>
<keyword evidence="7" id="KW-0472">Membrane</keyword>
<keyword evidence="3" id="KW-0328">Glycosyltransferase</keyword>
<gene>
    <name evidence="9" type="ORF">DVH24_017995</name>
</gene>
<evidence type="ECO:0000259" key="8">
    <source>
        <dbReference type="Pfam" id="PF03016"/>
    </source>
</evidence>
<evidence type="ECO:0000256" key="6">
    <source>
        <dbReference type="SAM" id="MobiDB-lite"/>
    </source>
</evidence>
<keyword evidence="5" id="KW-0333">Golgi apparatus</keyword>
<dbReference type="GO" id="GO:0016757">
    <property type="term" value="F:glycosyltransferase activity"/>
    <property type="evidence" value="ECO:0007669"/>
    <property type="project" value="UniProtKB-KW"/>
</dbReference>
<keyword evidence="7" id="KW-0812">Transmembrane</keyword>
<dbReference type="InterPro" id="IPR040911">
    <property type="entry name" value="Exostosin_GT47"/>
</dbReference>
<dbReference type="PANTHER" id="PTHR11062">
    <property type="entry name" value="EXOSTOSIN HEPARAN SULFATE GLYCOSYLTRANSFERASE -RELATED"/>
    <property type="match status" value="1"/>
</dbReference>
<evidence type="ECO:0000256" key="2">
    <source>
        <dbReference type="ARBA" id="ARBA00010271"/>
    </source>
</evidence>
<comment type="caution">
    <text evidence="9">The sequence shown here is derived from an EMBL/GenBank/DDBJ whole genome shotgun (WGS) entry which is preliminary data.</text>
</comment>
<evidence type="ECO:0000256" key="1">
    <source>
        <dbReference type="ARBA" id="ARBA00004323"/>
    </source>
</evidence>
<keyword evidence="3" id="KW-0808">Transferase</keyword>
<evidence type="ECO:0000256" key="3">
    <source>
        <dbReference type="ARBA" id="ARBA00022676"/>
    </source>
</evidence>
<reference evidence="9 10" key="1">
    <citation type="submission" date="2018-10" db="EMBL/GenBank/DDBJ databases">
        <title>A high-quality apple genome assembly.</title>
        <authorList>
            <person name="Hu J."/>
        </authorList>
    </citation>
    <scope>NUCLEOTIDE SEQUENCE [LARGE SCALE GENOMIC DNA]</scope>
    <source>
        <strain evidence="10">cv. HFTH1</strain>
        <tissue evidence="9">Young leaf</tissue>
    </source>
</reference>
<evidence type="ECO:0000313" key="9">
    <source>
        <dbReference type="EMBL" id="RXI05953.1"/>
    </source>
</evidence>
<evidence type="ECO:0000256" key="7">
    <source>
        <dbReference type="SAM" id="Phobius"/>
    </source>
</evidence>
<evidence type="ECO:0000256" key="5">
    <source>
        <dbReference type="ARBA" id="ARBA00023034"/>
    </source>
</evidence>
<feature type="transmembrane region" description="Helical" evidence="7">
    <location>
        <begin position="64"/>
        <end position="84"/>
    </location>
</feature>
<dbReference type="PANTHER" id="PTHR11062:SF77">
    <property type="entry name" value="GLYCOSYLTRANSFERASE FAMILY EXOSTOSIN PROTEIN"/>
    <property type="match status" value="1"/>
</dbReference>
<keyword evidence="7" id="KW-1133">Transmembrane helix</keyword>
<protein>
    <recommendedName>
        <fullName evidence="8">Exostosin GT47 domain-containing protein</fullName>
    </recommendedName>
</protein>
<dbReference type="AlphaFoldDB" id="A0A498KKT5"/>